<dbReference type="AlphaFoldDB" id="A0A0N8S4R3"/>
<feature type="region of interest" description="Disordered" evidence="1">
    <location>
        <begin position="1"/>
        <end position="42"/>
    </location>
</feature>
<protein>
    <submittedName>
        <fullName evidence="3">Conjugal transfer protein TraQ</fullName>
    </submittedName>
</protein>
<organism evidence="3 4">
    <name type="scientific">Pseudomonas meliae</name>
    <dbReference type="NCBI Taxonomy" id="86176"/>
    <lineage>
        <taxon>Bacteria</taxon>
        <taxon>Pseudomonadati</taxon>
        <taxon>Pseudomonadota</taxon>
        <taxon>Gammaproteobacteria</taxon>
        <taxon>Pseudomonadales</taxon>
        <taxon>Pseudomonadaceae</taxon>
        <taxon>Pseudomonas</taxon>
    </lineage>
</organism>
<feature type="transmembrane region" description="Helical" evidence="2">
    <location>
        <begin position="58"/>
        <end position="78"/>
    </location>
</feature>
<sequence length="242" mass="25896">MTTQAAEELDIFNTAKPVKEPETPKAQDSQQEKAPPANAIRGDRKKRINDLVNRIEGWHFLVLAVVLAVIFVMTPKLFSTKPQTGASQQLTPVQQAGTVNGVTETPGPATQAPVAAESPDSSAINTEHLNALNEQVQSMGGMIVGLQKNITELEAKVALLEAGQATAGKKVGLQQTVRRQAQTTVPSSVAGYSLNTVYADQAWIQHGEKTFVVQVGDLIDGLQIIGIDPVTRRVTTSKGVIR</sequence>
<proteinExistence type="predicted"/>
<keyword evidence="2" id="KW-0472">Membrane</keyword>
<keyword evidence="2" id="KW-0812">Transmembrane</keyword>
<keyword evidence="2" id="KW-1133">Transmembrane helix</keyword>
<accession>A0A0N8S4R3</accession>
<feature type="region of interest" description="Disordered" evidence="1">
    <location>
        <begin position="98"/>
        <end position="120"/>
    </location>
</feature>
<name>A0A0N8S4R3_9PSED</name>
<evidence type="ECO:0000313" key="4">
    <source>
        <dbReference type="Proteomes" id="UP000050455"/>
    </source>
</evidence>
<evidence type="ECO:0000313" key="3">
    <source>
        <dbReference type="EMBL" id="KPX91111.1"/>
    </source>
</evidence>
<dbReference type="PATRIC" id="fig|86176.4.peg.3967"/>
<dbReference type="EMBL" id="LJQT01000165">
    <property type="protein sequence ID" value="KPX91111.1"/>
    <property type="molecule type" value="Genomic_DNA"/>
</dbReference>
<evidence type="ECO:0000256" key="1">
    <source>
        <dbReference type="SAM" id="MobiDB-lite"/>
    </source>
</evidence>
<dbReference type="RefSeq" id="WP_044345716.1">
    <property type="nucleotide sequence ID" value="NZ_JYHE01000217.1"/>
</dbReference>
<gene>
    <name evidence="3" type="ORF">ALO64_03526</name>
</gene>
<dbReference type="Proteomes" id="UP000050455">
    <property type="component" value="Unassembled WGS sequence"/>
</dbReference>
<reference evidence="3 4" key="1">
    <citation type="submission" date="2015-09" db="EMBL/GenBank/DDBJ databases">
        <title>Genome announcement of multiple Pseudomonas syringae strains.</title>
        <authorList>
            <person name="Thakur S."/>
            <person name="Wang P.W."/>
            <person name="Gong Y."/>
            <person name="Weir B.S."/>
            <person name="Guttman D.S."/>
        </authorList>
    </citation>
    <scope>NUCLEOTIDE SEQUENCE [LARGE SCALE GENOMIC DNA]</scope>
    <source>
        <strain evidence="3 4">ICMP6289</strain>
    </source>
</reference>
<evidence type="ECO:0000256" key="2">
    <source>
        <dbReference type="SAM" id="Phobius"/>
    </source>
</evidence>
<comment type="caution">
    <text evidence="3">The sequence shown here is derived from an EMBL/GenBank/DDBJ whole genome shotgun (WGS) entry which is preliminary data.</text>
</comment>
<keyword evidence="4" id="KW-1185">Reference proteome</keyword>